<dbReference type="InterPro" id="IPR001565">
    <property type="entry name" value="Synaptotagmin"/>
</dbReference>
<dbReference type="PROSITE" id="PS50004">
    <property type="entry name" value="C2"/>
    <property type="match status" value="1"/>
</dbReference>
<dbReference type="RefSeq" id="XP_065643839.1">
    <property type="nucleotide sequence ID" value="XM_065787767.1"/>
</dbReference>
<evidence type="ECO:0000259" key="3">
    <source>
        <dbReference type="PROSITE" id="PS50004"/>
    </source>
</evidence>
<dbReference type="GeneID" id="100200894"/>
<feature type="region of interest" description="Disordered" evidence="2">
    <location>
        <begin position="592"/>
        <end position="628"/>
    </location>
</feature>
<dbReference type="Pfam" id="PF23028">
    <property type="entry name" value="YbjQ_3"/>
    <property type="match status" value="1"/>
</dbReference>
<dbReference type="PANTHER" id="PTHR37412:SF2">
    <property type="entry name" value="C2 DOMAIN-CONTAINING PROTEIN 5"/>
    <property type="match status" value="1"/>
</dbReference>
<dbReference type="PANTHER" id="PTHR37412">
    <property type="entry name" value="C2 DOMAIN-CONTAINING PROTEIN 5"/>
    <property type="match status" value="1"/>
</dbReference>
<dbReference type="InterPro" id="IPR056431">
    <property type="entry name" value="C2CD5_YbjQ-rel_dom"/>
</dbReference>
<dbReference type="InterPro" id="IPR057815">
    <property type="entry name" value="C2CD5_C"/>
</dbReference>
<reference evidence="5" key="2">
    <citation type="submission" date="2025-08" db="UniProtKB">
        <authorList>
            <consortium name="RefSeq"/>
        </authorList>
    </citation>
    <scope>IDENTIFICATION</scope>
</reference>
<name>A0ABM4B4V7_HYDVU</name>
<evidence type="ECO:0000256" key="1">
    <source>
        <dbReference type="ARBA" id="ARBA00022737"/>
    </source>
</evidence>
<dbReference type="Pfam" id="PF23025">
    <property type="entry name" value="YbjQ_2"/>
    <property type="match status" value="3"/>
</dbReference>
<dbReference type="InterPro" id="IPR037785">
    <property type="entry name" value="C2_C2CD5"/>
</dbReference>
<gene>
    <name evidence="5" type="primary">LOC100200894</name>
</gene>
<dbReference type="Pfam" id="PF00168">
    <property type="entry name" value="C2"/>
    <property type="match status" value="1"/>
</dbReference>
<dbReference type="SMART" id="SM00239">
    <property type="entry name" value="C2"/>
    <property type="match status" value="1"/>
</dbReference>
<dbReference type="PRINTS" id="PR00399">
    <property type="entry name" value="SYNAPTOTAGMN"/>
</dbReference>
<dbReference type="Proteomes" id="UP001652625">
    <property type="component" value="Chromosome 01"/>
</dbReference>
<feature type="compositionally biased region" description="Basic and acidic residues" evidence="2">
    <location>
        <begin position="592"/>
        <end position="610"/>
    </location>
</feature>
<accession>A0ABM4B4V7</accession>
<dbReference type="InterPro" id="IPR035892">
    <property type="entry name" value="C2_domain_sf"/>
</dbReference>
<dbReference type="SUPFAM" id="SSF49562">
    <property type="entry name" value="C2 domain (Calcium/lipid-binding domain, CaLB)"/>
    <property type="match status" value="1"/>
</dbReference>
<sequence>MPGIVKVKVIECQDLPVMDRASELTDAFVELRIGNVVYKTDVCRKSLNPQWDSEWFKFEVDDEELQEEYLQVKVLDYDVYSSHDAIGKVNISLNLLIRQDGSNGLHGLFPIYDTLHGIRGYIRLKVRIQLFSDANKYRQTSCGIQFFSAHSVPSGYTITSIQGFVDELIVNNDPEYQWIDKIRTPRASNEARIRLFTNLSGEMKRKIGLKVLEAGGNAVIGYEQHIDLEGEMGVVIRAIGTSVTLVHEQNDTPRRLTYQRSFDPESRSKEISHVDSRSRQLSVSSDNEVIVEGSEMKTILQKTKSSIDELVFPFYTIKKTPPGFIKCIGGMVSSLSVKLLNKVNSEEVDTRDSWWKELRTEIRSNAKTFGCNAVIGYSEYSTICDDLAVLTAYGTAATLQLSDDRHEGDFHCSLEPLEEENLHKKIQRQNEFDSSSVISSSQPSLPSCNICHVPYNDADFVLPVTLSRCLLCKQDKVPDVILSTIELPEDLPIIGSGCMIQARVIRCKKKDKEESNAENVGQILPFIEFDLHQQMINKLKLKGMNAIFGLTTCLTMAEQTIIGVMTGTAVYISALPLPKMFSFTDTKINEKSTFDTKRKPAEPKQHHSFKELNTNSDQSVNSSLKTGKSAITSDGKELSFMELDDLNDIDLLPLFSDPLPQEGFNIFSTQATPGQSLFDDHKQLLTVFKRVKIPLQDDSFKLSQWLASVFDNLIMGVCLKMRSFIPCSLINTSFYLGIDDDEYFHIMLTTFVAGNVEMENKPKAIETKQSPESGHIWTEETLICDDLIKEAGMCESSSRMFSLKLSTSWPRGHFSLLLNDAFKKKSFQPQVTVCTLDYIPNMSVTSYLGNVNIFLIRESTCVKEEGGLGLFMQQFMNEIHTIVRAYVASLNGNAIMSFNVNEIMLSFNPPKNQAQVLVNVTGDAACVKEIDPTEILHMNSYSPSSDISSSPTTPSAPEIIEEIKYKLDRAVYGTNV</sequence>
<dbReference type="CDD" id="cd08688">
    <property type="entry name" value="C2_KIAA0528-like"/>
    <property type="match status" value="1"/>
</dbReference>
<feature type="compositionally biased region" description="Polar residues" evidence="2">
    <location>
        <begin position="611"/>
        <end position="628"/>
    </location>
</feature>
<dbReference type="InterPro" id="IPR000008">
    <property type="entry name" value="C2_dom"/>
</dbReference>
<feature type="domain" description="C2" evidence="3">
    <location>
        <begin position="1"/>
        <end position="106"/>
    </location>
</feature>
<reference evidence="4" key="1">
    <citation type="submission" date="2025-05" db="UniProtKB">
        <authorList>
            <consortium name="RefSeq"/>
        </authorList>
    </citation>
    <scope>NUCLEOTIDE SEQUENCE [LARGE SCALE GENOMIC DNA]</scope>
</reference>
<dbReference type="Gene3D" id="2.60.40.150">
    <property type="entry name" value="C2 domain"/>
    <property type="match status" value="1"/>
</dbReference>
<organism evidence="4 5">
    <name type="scientific">Hydra vulgaris</name>
    <name type="common">Hydra</name>
    <name type="synonym">Hydra attenuata</name>
    <dbReference type="NCBI Taxonomy" id="6087"/>
    <lineage>
        <taxon>Eukaryota</taxon>
        <taxon>Metazoa</taxon>
        <taxon>Cnidaria</taxon>
        <taxon>Hydrozoa</taxon>
        <taxon>Hydroidolina</taxon>
        <taxon>Anthoathecata</taxon>
        <taxon>Aplanulata</taxon>
        <taxon>Hydridae</taxon>
        <taxon>Hydra</taxon>
    </lineage>
</organism>
<protein>
    <submittedName>
        <fullName evidence="5">C2 domain-containing protein 5 isoform X6</fullName>
    </submittedName>
</protein>
<evidence type="ECO:0000256" key="2">
    <source>
        <dbReference type="SAM" id="MobiDB-lite"/>
    </source>
</evidence>
<proteinExistence type="predicted"/>
<dbReference type="Pfam" id="PF23128">
    <property type="entry name" value="YbjQ_4"/>
    <property type="match status" value="1"/>
</dbReference>
<dbReference type="InterPro" id="IPR038983">
    <property type="entry name" value="C2CD5"/>
</dbReference>
<dbReference type="InterPro" id="IPR056430">
    <property type="entry name" value="C2CD5_YbjQ-like_dom"/>
</dbReference>
<evidence type="ECO:0000313" key="5">
    <source>
        <dbReference type="RefSeq" id="XP_065643839.1"/>
    </source>
</evidence>
<keyword evidence="4" id="KW-1185">Reference proteome</keyword>
<keyword evidence="1" id="KW-0677">Repeat</keyword>
<evidence type="ECO:0000313" key="4">
    <source>
        <dbReference type="Proteomes" id="UP001652625"/>
    </source>
</evidence>